<name>A0AAV9DN73_ACOCL</name>
<evidence type="ECO:0000313" key="2">
    <source>
        <dbReference type="Proteomes" id="UP001180020"/>
    </source>
</evidence>
<dbReference type="EMBL" id="JAUJYO010000012">
    <property type="protein sequence ID" value="KAK1302554.1"/>
    <property type="molecule type" value="Genomic_DNA"/>
</dbReference>
<sequence length="84" mass="9780">MATPELYEVPPAEPLPLKSQSLHIFRCTTPPDRKAALPEIEGEGESQRWNLRTRRLRIGSQTQSWVFQDLWLTEVTTEETYRVP</sequence>
<accession>A0AAV9DN73</accession>
<gene>
    <name evidence="1" type="ORF">QJS10_CPB12g00393</name>
</gene>
<evidence type="ECO:0000313" key="1">
    <source>
        <dbReference type="EMBL" id="KAK1302554.1"/>
    </source>
</evidence>
<reference evidence="1" key="1">
    <citation type="journal article" date="2023" name="Nat. Commun.">
        <title>Diploid and tetraploid genomes of Acorus and the evolution of monocots.</title>
        <authorList>
            <person name="Ma L."/>
            <person name="Liu K.W."/>
            <person name="Li Z."/>
            <person name="Hsiao Y.Y."/>
            <person name="Qi Y."/>
            <person name="Fu T."/>
            <person name="Tang G.D."/>
            <person name="Zhang D."/>
            <person name="Sun W.H."/>
            <person name="Liu D.K."/>
            <person name="Li Y."/>
            <person name="Chen G.Z."/>
            <person name="Liu X.D."/>
            <person name="Liao X.Y."/>
            <person name="Jiang Y.T."/>
            <person name="Yu X."/>
            <person name="Hao Y."/>
            <person name="Huang J."/>
            <person name="Zhao X.W."/>
            <person name="Ke S."/>
            <person name="Chen Y.Y."/>
            <person name="Wu W.L."/>
            <person name="Hsu J.L."/>
            <person name="Lin Y.F."/>
            <person name="Huang M.D."/>
            <person name="Li C.Y."/>
            <person name="Huang L."/>
            <person name="Wang Z.W."/>
            <person name="Zhao X."/>
            <person name="Zhong W.Y."/>
            <person name="Peng D.H."/>
            <person name="Ahmad S."/>
            <person name="Lan S."/>
            <person name="Zhang J.S."/>
            <person name="Tsai W.C."/>
            <person name="Van de Peer Y."/>
            <person name="Liu Z.J."/>
        </authorList>
    </citation>
    <scope>NUCLEOTIDE SEQUENCE</scope>
    <source>
        <strain evidence="1">CP</strain>
    </source>
</reference>
<keyword evidence="2" id="KW-1185">Reference proteome</keyword>
<comment type="caution">
    <text evidence="1">The sequence shown here is derived from an EMBL/GenBank/DDBJ whole genome shotgun (WGS) entry which is preliminary data.</text>
</comment>
<protein>
    <submittedName>
        <fullName evidence="1">Uncharacterized protein</fullName>
    </submittedName>
</protein>
<reference evidence="1" key="2">
    <citation type="submission" date="2023-06" db="EMBL/GenBank/DDBJ databases">
        <authorList>
            <person name="Ma L."/>
            <person name="Liu K.-W."/>
            <person name="Li Z."/>
            <person name="Hsiao Y.-Y."/>
            <person name="Qi Y."/>
            <person name="Fu T."/>
            <person name="Tang G."/>
            <person name="Zhang D."/>
            <person name="Sun W.-H."/>
            <person name="Liu D.-K."/>
            <person name="Li Y."/>
            <person name="Chen G.-Z."/>
            <person name="Liu X.-D."/>
            <person name="Liao X.-Y."/>
            <person name="Jiang Y.-T."/>
            <person name="Yu X."/>
            <person name="Hao Y."/>
            <person name="Huang J."/>
            <person name="Zhao X.-W."/>
            <person name="Ke S."/>
            <person name="Chen Y.-Y."/>
            <person name="Wu W.-L."/>
            <person name="Hsu J.-L."/>
            <person name="Lin Y.-F."/>
            <person name="Huang M.-D."/>
            <person name="Li C.-Y."/>
            <person name="Huang L."/>
            <person name="Wang Z.-W."/>
            <person name="Zhao X."/>
            <person name="Zhong W.-Y."/>
            <person name="Peng D.-H."/>
            <person name="Ahmad S."/>
            <person name="Lan S."/>
            <person name="Zhang J.-S."/>
            <person name="Tsai W.-C."/>
            <person name="Van De Peer Y."/>
            <person name="Liu Z.-J."/>
        </authorList>
    </citation>
    <scope>NUCLEOTIDE SEQUENCE</scope>
    <source>
        <strain evidence="1">CP</strain>
        <tissue evidence="1">Leaves</tissue>
    </source>
</reference>
<proteinExistence type="predicted"/>
<dbReference type="AlphaFoldDB" id="A0AAV9DN73"/>
<organism evidence="1 2">
    <name type="scientific">Acorus calamus</name>
    <name type="common">Sweet flag</name>
    <dbReference type="NCBI Taxonomy" id="4465"/>
    <lineage>
        <taxon>Eukaryota</taxon>
        <taxon>Viridiplantae</taxon>
        <taxon>Streptophyta</taxon>
        <taxon>Embryophyta</taxon>
        <taxon>Tracheophyta</taxon>
        <taxon>Spermatophyta</taxon>
        <taxon>Magnoliopsida</taxon>
        <taxon>Liliopsida</taxon>
        <taxon>Acoraceae</taxon>
        <taxon>Acorus</taxon>
    </lineage>
</organism>
<dbReference type="Proteomes" id="UP001180020">
    <property type="component" value="Unassembled WGS sequence"/>
</dbReference>